<organism evidence="2 3">
    <name type="scientific">Echria macrotheca</name>
    <dbReference type="NCBI Taxonomy" id="438768"/>
    <lineage>
        <taxon>Eukaryota</taxon>
        <taxon>Fungi</taxon>
        <taxon>Dikarya</taxon>
        <taxon>Ascomycota</taxon>
        <taxon>Pezizomycotina</taxon>
        <taxon>Sordariomycetes</taxon>
        <taxon>Sordariomycetidae</taxon>
        <taxon>Sordariales</taxon>
        <taxon>Schizotheciaceae</taxon>
        <taxon>Echria</taxon>
    </lineage>
</organism>
<evidence type="ECO:0000256" key="1">
    <source>
        <dbReference type="SAM" id="SignalP"/>
    </source>
</evidence>
<feature type="signal peptide" evidence="1">
    <location>
        <begin position="1"/>
        <end position="22"/>
    </location>
</feature>
<feature type="chain" id="PRO_5042606632" evidence="1">
    <location>
        <begin position="23"/>
        <end position="103"/>
    </location>
</feature>
<sequence length="103" mass="11378">MIHNLLTILSVAVILGTTTTQAFTNPCHIYEQCGWVLANRDFGYTFEELRAAANSDDGSHIYDALYSCNPDTGEIIYLRWCGVAACESGEVMNDNCVDFDEGD</sequence>
<reference evidence="2" key="1">
    <citation type="submission" date="2023-06" db="EMBL/GenBank/DDBJ databases">
        <title>Genome-scale phylogeny and comparative genomics of the fungal order Sordariales.</title>
        <authorList>
            <consortium name="Lawrence Berkeley National Laboratory"/>
            <person name="Hensen N."/>
            <person name="Bonometti L."/>
            <person name="Westerberg I."/>
            <person name="Brannstrom I.O."/>
            <person name="Guillou S."/>
            <person name="Cros-Aarteil S."/>
            <person name="Calhoun S."/>
            <person name="Haridas S."/>
            <person name="Kuo A."/>
            <person name="Mondo S."/>
            <person name="Pangilinan J."/>
            <person name="Riley R."/>
            <person name="Labutti K."/>
            <person name="Andreopoulos B."/>
            <person name="Lipzen A."/>
            <person name="Chen C."/>
            <person name="Yanf M."/>
            <person name="Daum C."/>
            <person name="Ng V."/>
            <person name="Clum A."/>
            <person name="Steindorff A."/>
            <person name="Ohm R."/>
            <person name="Martin F."/>
            <person name="Silar P."/>
            <person name="Natvig D."/>
            <person name="Lalanne C."/>
            <person name="Gautier V."/>
            <person name="Ament-Velasquez S.L."/>
            <person name="Kruys A."/>
            <person name="Hutchinson M.I."/>
            <person name="Powell A.J."/>
            <person name="Barry K."/>
            <person name="Miller A.N."/>
            <person name="Grigoriev I.V."/>
            <person name="Debuchy R."/>
            <person name="Gladieux P."/>
            <person name="Thoren M.H."/>
            <person name="Johannesson H."/>
        </authorList>
    </citation>
    <scope>NUCLEOTIDE SEQUENCE</scope>
    <source>
        <strain evidence="2">PSN4</strain>
    </source>
</reference>
<protein>
    <submittedName>
        <fullName evidence="2">Uncharacterized protein</fullName>
    </submittedName>
</protein>
<name>A0AAJ0BEA3_9PEZI</name>
<dbReference type="Proteomes" id="UP001239445">
    <property type="component" value="Unassembled WGS sequence"/>
</dbReference>
<proteinExistence type="predicted"/>
<dbReference type="EMBL" id="MU839833">
    <property type="protein sequence ID" value="KAK1755523.1"/>
    <property type="molecule type" value="Genomic_DNA"/>
</dbReference>
<gene>
    <name evidence="2" type="ORF">QBC47DRAFT_401694</name>
</gene>
<evidence type="ECO:0000313" key="3">
    <source>
        <dbReference type="Proteomes" id="UP001239445"/>
    </source>
</evidence>
<dbReference type="AlphaFoldDB" id="A0AAJ0BEA3"/>
<accession>A0AAJ0BEA3</accession>
<evidence type="ECO:0000313" key="2">
    <source>
        <dbReference type="EMBL" id="KAK1755523.1"/>
    </source>
</evidence>
<comment type="caution">
    <text evidence="2">The sequence shown here is derived from an EMBL/GenBank/DDBJ whole genome shotgun (WGS) entry which is preliminary data.</text>
</comment>
<keyword evidence="3" id="KW-1185">Reference proteome</keyword>
<keyword evidence="1" id="KW-0732">Signal</keyword>